<accession>A0A285D3W1</accession>
<dbReference type="SUPFAM" id="SSF52540">
    <property type="entry name" value="P-loop containing nucleoside triphosphate hydrolases"/>
    <property type="match status" value="1"/>
</dbReference>
<dbReference type="RefSeq" id="WP_097031472.1">
    <property type="nucleotide sequence ID" value="NZ_OAOQ01000017.1"/>
</dbReference>
<gene>
    <name evidence="1" type="ORF">SAMN05878503_11742</name>
</gene>
<dbReference type="AlphaFoldDB" id="A0A285D3W1"/>
<dbReference type="OrthoDB" id="9810277at2"/>
<dbReference type="Proteomes" id="UP000219467">
    <property type="component" value="Unassembled WGS sequence"/>
</dbReference>
<dbReference type="Gene3D" id="3.40.50.300">
    <property type="entry name" value="P-loop containing nucleotide triphosphate hydrolases"/>
    <property type="match status" value="1"/>
</dbReference>
<dbReference type="PANTHER" id="PTHR43883:SF1">
    <property type="entry name" value="GLUCONOKINASE"/>
    <property type="match status" value="1"/>
</dbReference>
<evidence type="ECO:0000313" key="2">
    <source>
        <dbReference type="Proteomes" id="UP000219467"/>
    </source>
</evidence>
<reference evidence="2" key="1">
    <citation type="submission" date="2017-08" db="EMBL/GenBank/DDBJ databases">
        <authorList>
            <person name="Varghese N."/>
            <person name="Submissions S."/>
        </authorList>
    </citation>
    <scope>NUCLEOTIDE SEQUENCE [LARGE SCALE GENOMIC DNA]</scope>
    <source>
        <strain evidence="2">JA234</strain>
    </source>
</reference>
<dbReference type="Pfam" id="PF13671">
    <property type="entry name" value="AAA_33"/>
    <property type="match status" value="1"/>
</dbReference>
<sequence>MQDQRDVVRFLSDPATYGGQPVEVVETHGAQVFLVGDTAWKMKRAVRYDYMDLSTLAQRHAMLLRELELNRPTAPQIYRELVPVVRGPGGLALGGPGTPVEWLLRMWRFPAGDELLSVALRGGLDDGLAAALGHAVQAFHRAAPLRPADGAHLIAEILDELDRVFADMGDALGGPRVAAFHAGARAMLARVAPLLTARGAGHVRRCHGDLHLRNLVLIDGRPVPFDALEFDERLGTCDVLYDLAFLLMDLDHRGLLRPANIALAAWLLDADGAEDAGLAALPLFLAVRAAIRAMVLVQTDRARGQGDSVAEARRFLDEALAALAPPPARLIAVGGLSGSGKTVLARGLAPMLGLPPGAVHLRTDLERKAMAHQPETAALPAADYAAGARGAVYLRMLARAGVMLRAGWPVLVDATFLDPADRQAAADLAARLGVPFTGLWLTAPPEVLLARVRARRGDASDADEVVVKAQLARDPGAGIWTALDAAGPPAAVLQSARAVLAP</sequence>
<dbReference type="InterPro" id="IPR052732">
    <property type="entry name" value="Cell-binding_unc_protein"/>
</dbReference>
<dbReference type="EMBL" id="OAOQ01000017">
    <property type="protein sequence ID" value="SNX73843.1"/>
    <property type="molecule type" value="Genomic_DNA"/>
</dbReference>
<proteinExistence type="predicted"/>
<protein>
    <submittedName>
        <fullName evidence="1">Uncharacterized protein</fullName>
    </submittedName>
</protein>
<dbReference type="SUPFAM" id="SSF56112">
    <property type="entry name" value="Protein kinase-like (PK-like)"/>
    <property type="match status" value="1"/>
</dbReference>
<dbReference type="PANTHER" id="PTHR43883">
    <property type="entry name" value="SLR0207 PROTEIN"/>
    <property type="match status" value="1"/>
</dbReference>
<dbReference type="Gene3D" id="3.90.1200.10">
    <property type="match status" value="1"/>
</dbReference>
<dbReference type="InterPro" id="IPR011009">
    <property type="entry name" value="Kinase-like_dom_sf"/>
</dbReference>
<dbReference type="InterPro" id="IPR027417">
    <property type="entry name" value="P-loop_NTPase"/>
</dbReference>
<keyword evidence="2" id="KW-1185">Reference proteome</keyword>
<name>A0A285D3W1_9RHOB</name>
<evidence type="ECO:0000313" key="1">
    <source>
        <dbReference type="EMBL" id="SNX73843.1"/>
    </source>
</evidence>
<organism evidence="1 2">
    <name type="scientific">Cereibacter ovatus</name>
    <dbReference type="NCBI Taxonomy" id="439529"/>
    <lineage>
        <taxon>Bacteria</taxon>
        <taxon>Pseudomonadati</taxon>
        <taxon>Pseudomonadota</taxon>
        <taxon>Alphaproteobacteria</taxon>
        <taxon>Rhodobacterales</taxon>
        <taxon>Paracoccaceae</taxon>
        <taxon>Cereibacter</taxon>
    </lineage>
</organism>